<dbReference type="PIRSF" id="PIRSF005962">
    <property type="entry name" value="Pept_M20D_amidohydro"/>
    <property type="match status" value="1"/>
</dbReference>
<evidence type="ECO:0000313" key="5">
    <source>
        <dbReference type="Proteomes" id="UP000199309"/>
    </source>
</evidence>
<feature type="binding site" evidence="2">
    <location>
        <position position="108"/>
    </location>
    <ligand>
        <name>Mn(2+)</name>
        <dbReference type="ChEBI" id="CHEBI:29035"/>
        <label>2</label>
    </ligand>
</feature>
<dbReference type="SUPFAM" id="SSF55031">
    <property type="entry name" value="Bacterial exopeptidase dimerisation domain"/>
    <property type="match status" value="1"/>
</dbReference>
<proteinExistence type="predicted"/>
<comment type="cofactor">
    <cofactor evidence="2">
        <name>Mn(2+)</name>
        <dbReference type="ChEBI" id="CHEBI:29035"/>
    </cofactor>
    <text evidence="2">The Mn(2+) ion enhances activity.</text>
</comment>
<dbReference type="FunFam" id="3.30.70.360:FF:000001">
    <property type="entry name" value="N-acetyldiaminopimelate deacetylase"/>
    <property type="match status" value="1"/>
</dbReference>
<keyword evidence="1 4" id="KW-0378">Hydrolase</keyword>
<gene>
    <name evidence="4" type="ORF">SAMN05660299_02614</name>
</gene>
<feature type="binding site" evidence="2">
    <location>
        <position position="106"/>
    </location>
    <ligand>
        <name>Mn(2+)</name>
        <dbReference type="ChEBI" id="CHEBI:29035"/>
        <label>2</label>
    </ligand>
</feature>
<dbReference type="GO" id="GO:0046872">
    <property type="term" value="F:metal ion binding"/>
    <property type="evidence" value="ECO:0007669"/>
    <property type="project" value="UniProtKB-KW"/>
</dbReference>
<evidence type="ECO:0000259" key="3">
    <source>
        <dbReference type="Pfam" id="PF07687"/>
    </source>
</evidence>
<dbReference type="InterPro" id="IPR011650">
    <property type="entry name" value="Peptidase_M20_dimer"/>
</dbReference>
<feature type="binding site" evidence="2">
    <location>
        <position position="142"/>
    </location>
    <ligand>
        <name>Mn(2+)</name>
        <dbReference type="ChEBI" id="CHEBI:29035"/>
        <label>2</label>
    </ligand>
</feature>
<protein>
    <submittedName>
        <fullName evidence="4">Amidohydrolase</fullName>
    </submittedName>
</protein>
<dbReference type="PANTHER" id="PTHR11014">
    <property type="entry name" value="PEPTIDASE M20 FAMILY MEMBER"/>
    <property type="match status" value="1"/>
</dbReference>
<dbReference type="Pfam" id="PF01546">
    <property type="entry name" value="Peptidase_M20"/>
    <property type="match status" value="1"/>
</dbReference>
<dbReference type="Gene3D" id="3.40.630.10">
    <property type="entry name" value="Zn peptidases"/>
    <property type="match status" value="1"/>
</dbReference>
<feature type="domain" description="Peptidase M20 dimerisation" evidence="3">
    <location>
        <begin position="192"/>
        <end position="283"/>
    </location>
</feature>
<dbReference type="EMBL" id="FNHQ01000043">
    <property type="protein sequence ID" value="SDN37867.1"/>
    <property type="molecule type" value="Genomic_DNA"/>
</dbReference>
<evidence type="ECO:0000313" key="4">
    <source>
        <dbReference type="EMBL" id="SDN37867.1"/>
    </source>
</evidence>
<dbReference type="NCBIfam" id="TIGR01891">
    <property type="entry name" value="amidohydrolases"/>
    <property type="match status" value="1"/>
</dbReference>
<dbReference type="OrthoDB" id="1633187at2"/>
<dbReference type="GO" id="GO:0019877">
    <property type="term" value="P:diaminopimelate biosynthetic process"/>
    <property type="evidence" value="ECO:0007669"/>
    <property type="project" value="UniProtKB-ARBA"/>
</dbReference>
<evidence type="ECO:0000256" key="1">
    <source>
        <dbReference type="ARBA" id="ARBA00022801"/>
    </source>
</evidence>
<name>A0A1H0AWN2_9FIRM</name>
<dbReference type="STRING" id="349095.SAMN05660299_02614"/>
<feature type="binding site" evidence="2">
    <location>
        <position position="168"/>
    </location>
    <ligand>
        <name>Mn(2+)</name>
        <dbReference type="ChEBI" id="CHEBI:29035"/>
        <label>2</label>
    </ligand>
</feature>
<keyword evidence="2" id="KW-0464">Manganese</keyword>
<dbReference type="RefSeq" id="WP_091652767.1">
    <property type="nucleotide sequence ID" value="NZ_FNHQ01000043.1"/>
</dbReference>
<organism evidence="4 5">
    <name type="scientific">Megasphaera paucivorans</name>
    <dbReference type="NCBI Taxonomy" id="349095"/>
    <lineage>
        <taxon>Bacteria</taxon>
        <taxon>Bacillati</taxon>
        <taxon>Bacillota</taxon>
        <taxon>Negativicutes</taxon>
        <taxon>Veillonellales</taxon>
        <taxon>Veillonellaceae</taxon>
        <taxon>Megasphaera</taxon>
    </lineage>
</organism>
<dbReference type="Gene3D" id="3.30.70.360">
    <property type="match status" value="1"/>
</dbReference>
<keyword evidence="5" id="KW-1185">Reference proteome</keyword>
<dbReference type="InterPro" id="IPR036264">
    <property type="entry name" value="Bact_exopeptidase_dim_dom"/>
</dbReference>
<keyword evidence="2" id="KW-0479">Metal-binding</keyword>
<dbReference type="InterPro" id="IPR002933">
    <property type="entry name" value="Peptidase_M20"/>
</dbReference>
<accession>A0A1H0AWN2</accession>
<sequence length="396" mass="42354">MAGEDKLRDLVRTYTDCVRTWRRKIHEIPELSGEEVETAALVVSALQGLHVEVTSQAAGGNGVLVVLHGRNPGRTIALRADMDALSIEEKTGLSFASQHPGKMHACGHDAHVAMLLGAVHVLHDMRNQFDGTIKFIFQPAEEKSPEGGAKNIVASGFLDDVDAIYGLHVWPTLRTGEVGVRTGPVMAASDHVSIQIVGKPSHAAMPHRGIDAIAAAGQCITAAQNIISRQINPLHPAVLTFGKISGGSRYNIVADTVDIEGTCRTYHKETQDAVEMHLKQILKGIDAAFGTTSRLQYDRGYDAVFNSTAQAALAAAVVTERFGHIALADVPEPAMTAEDFSGYLKVCAGAFLWLGVTAEEAEIYPLHNACFSVDENSLPIGVELLSALALSALKQK</sequence>
<evidence type="ECO:0000256" key="2">
    <source>
        <dbReference type="PIRSR" id="PIRSR005962-1"/>
    </source>
</evidence>
<reference evidence="4 5" key="1">
    <citation type="submission" date="2016-10" db="EMBL/GenBank/DDBJ databases">
        <authorList>
            <person name="de Groot N.N."/>
        </authorList>
    </citation>
    <scope>NUCLEOTIDE SEQUENCE [LARGE SCALE GENOMIC DNA]</scope>
    <source>
        <strain evidence="4 5">DSM 16981</strain>
    </source>
</reference>
<dbReference type="SUPFAM" id="SSF53187">
    <property type="entry name" value="Zn-dependent exopeptidases"/>
    <property type="match status" value="1"/>
</dbReference>
<dbReference type="Pfam" id="PF07687">
    <property type="entry name" value="M20_dimer"/>
    <property type="match status" value="1"/>
</dbReference>
<feature type="binding site" evidence="2">
    <location>
        <position position="367"/>
    </location>
    <ligand>
        <name>Mn(2+)</name>
        <dbReference type="ChEBI" id="CHEBI:29035"/>
        <label>2</label>
    </ligand>
</feature>
<dbReference type="InterPro" id="IPR017439">
    <property type="entry name" value="Amidohydrolase"/>
</dbReference>
<dbReference type="PANTHER" id="PTHR11014:SF63">
    <property type="entry name" value="METALLOPEPTIDASE, PUTATIVE (AFU_ORTHOLOGUE AFUA_6G09600)-RELATED"/>
    <property type="match status" value="1"/>
</dbReference>
<dbReference type="Proteomes" id="UP000199309">
    <property type="component" value="Unassembled WGS sequence"/>
</dbReference>
<dbReference type="AlphaFoldDB" id="A0A1H0AWN2"/>
<dbReference type="GO" id="GO:0050118">
    <property type="term" value="F:N-acetyldiaminopimelate deacetylase activity"/>
    <property type="evidence" value="ECO:0007669"/>
    <property type="project" value="UniProtKB-ARBA"/>
</dbReference>